<evidence type="ECO:0000313" key="2">
    <source>
        <dbReference type="EMBL" id="CAE8718533.1"/>
    </source>
</evidence>
<evidence type="ECO:0008006" key="4">
    <source>
        <dbReference type="Google" id="ProtNLM"/>
    </source>
</evidence>
<accession>A0A813L3C0</accession>
<feature type="signal peptide" evidence="1">
    <location>
        <begin position="1"/>
        <end position="19"/>
    </location>
</feature>
<dbReference type="InterPro" id="IPR004963">
    <property type="entry name" value="PAE/NOTUM"/>
</dbReference>
<gene>
    <name evidence="2" type="ORF">PGLA2088_LOCUS40123</name>
</gene>
<keyword evidence="1" id="KW-0732">Signal</keyword>
<dbReference type="EMBL" id="CAJNNW010033381">
    <property type="protein sequence ID" value="CAE8718533.1"/>
    <property type="molecule type" value="Genomic_DNA"/>
</dbReference>
<sequence>MLMFWAALLCLCFGGSARGAPSQRPTRIGDSRTQGKLIRLDLPAFEHARCLDSSPGGFYWRPASAANSSKWVIWLEGGGECVDEASCAARSLTPLGSSNFWNETAELGMMQAGPTENPDMYDWNMVLIKYCSGDLHLGQQTRSSQSLQHLRFSGHHIVSAVMQTLMAGLDKRSGRPNPKLSDAELVVWGGDSAGGIGSLAQLDWAAAMLPTARVVGAPIGGFYFSNEHPYNGEDPKPVPFIPWTYAILRDYHRLWDAWVPPRCAARLEAEPWRCIFAAASYRTLATPVFVIEAQTDAVVMPLHDGLPQVWANRTECMKSATGCPAEVVAYMRTWRDSMLASTAEVVASSRDAIFHPACLIHTGFTLAGPIVHGSNYLEAFTNWLFRRSRVSKHVDHCGDVLCNPTCPRLGLWGVSLQALAAQDQPRAVISGDGKESSSPPADDEPIILAQEVVPCGKHQEKTFLDILDDKAYCNWVCKEPRAGWMGMLKVFLETEHGFVVVEEDEAEVDPEEVARQAEVAAARAKLLAKGAGKGLKKKPEPEKPAPMAYATIRIPFQATSSWQEVLPQHLCPKGLQFRMDVTSGKNYARLSV</sequence>
<dbReference type="Proteomes" id="UP000626109">
    <property type="component" value="Unassembled WGS sequence"/>
</dbReference>
<name>A0A813L3C0_POLGL</name>
<proteinExistence type="predicted"/>
<dbReference type="Pfam" id="PF03283">
    <property type="entry name" value="PAE"/>
    <property type="match status" value="1"/>
</dbReference>
<organism evidence="2 3">
    <name type="scientific">Polarella glacialis</name>
    <name type="common">Dinoflagellate</name>
    <dbReference type="NCBI Taxonomy" id="89957"/>
    <lineage>
        <taxon>Eukaryota</taxon>
        <taxon>Sar</taxon>
        <taxon>Alveolata</taxon>
        <taxon>Dinophyceae</taxon>
        <taxon>Suessiales</taxon>
        <taxon>Suessiaceae</taxon>
        <taxon>Polarella</taxon>
    </lineage>
</organism>
<feature type="chain" id="PRO_5032994234" description="Pectin acetylesterase" evidence="1">
    <location>
        <begin position="20"/>
        <end position="592"/>
    </location>
</feature>
<protein>
    <recommendedName>
        <fullName evidence="4">Pectin acetylesterase</fullName>
    </recommendedName>
</protein>
<evidence type="ECO:0000256" key="1">
    <source>
        <dbReference type="SAM" id="SignalP"/>
    </source>
</evidence>
<dbReference type="GO" id="GO:0016787">
    <property type="term" value="F:hydrolase activity"/>
    <property type="evidence" value="ECO:0007669"/>
    <property type="project" value="InterPro"/>
</dbReference>
<comment type="caution">
    <text evidence="2">The sequence shown here is derived from an EMBL/GenBank/DDBJ whole genome shotgun (WGS) entry which is preliminary data.</text>
</comment>
<evidence type="ECO:0000313" key="3">
    <source>
        <dbReference type="Proteomes" id="UP000626109"/>
    </source>
</evidence>
<reference evidence="2" key="1">
    <citation type="submission" date="2021-02" db="EMBL/GenBank/DDBJ databases">
        <authorList>
            <person name="Dougan E. K."/>
            <person name="Rhodes N."/>
            <person name="Thang M."/>
            <person name="Chan C."/>
        </authorList>
    </citation>
    <scope>NUCLEOTIDE SEQUENCE</scope>
</reference>
<dbReference type="AlphaFoldDB" id="A0A813L3C0"/>
<dbReference type="PANTHER" id="PTHR21562:SF122">
    <property type="entry name" value="PALMITOLEOYL-PROTEIN CARBOXYLESTERASE NOTUM"/>
    <property type="match status" value="1"/>
</dbReference>
<dbReference type="PANTHER" id="PTHR21562">
    <property type="entry name" value="NOTUM-RELATED"/>
    <property type="match status" value="1"/>
</dbReference>